<dbReference type="EMBL" id="LAZR01066786">
    <property type="protein sequence ID" value="KKK52887.1"/>
    <property type="molecule type" value="Genomic_DNA"/>
</dbReference>
<name>A0A0F8W7Y5_9ZZZZ</name>
<organism evidence="1">
    <name type="scientific">marine sediment metagenome</name>
    <dbReference type="NCBI Taxonomy" id="412755"/>
    <lineage>
        <taxon>unclassified sequences</taxon>
        <taxon>metagenomes</taxon>
        <taxon>ecological metagenomes</taxon>
    </lineage>
</organism>
<proteinExistence type="predicted"/>
<evidence type="ECO:0000313" key="1">
    <source>
        <dbReference type="EMBL" id="KKK52887.1"/>
    </source>
</evidence>
<sequence>MTEISTWSLRQVDSDDEPLYDGMETNLNGDWVRLEEVNDILADKTRELREKLVVETARRLYWERCDENDTPRLFWDNLWDQLSSTRPELYKISKPYWIKKARAALKEAKNV</sequence>
<accession>A0A0F8W7Y5</accession>
<reference evidence="1" key="1">
    <citation type="journal article" date="2015" name="Nature">
        <title>Complex archaea that bridge the gap between prokaryotes and eukaryotes.</title>
        <authorList>
            <person name="Spang A."/>
            <person name="Saw J.H."/>
            <person name="Jorgensen S.L."/>
            <person name="Zaremba-Niedzwiedzka K."/>
            <person name="Martijn J."/>
            <person name="Lind A.E."/>
            <person name="van Eijk R."/>
            <person name="Schleper C."/>
            <person name="Guy L."/>
            <person name="Ettema T.J."/>
        </authorList>
    </citation>
    <scope>NUCLEOTIDE SEQUENCE</scope>
</reference>
<protein>
    <submittedName>
        <fullName evidence="1">Uncharacterized protein</fullName>
    </submittedName>
</protein>
<dbReference type="AlphaFoldDB" id="A0A0F8W7Y5"/>
<comment type="caution">
    <text evidence="1">The sequence shown here is derived from an EMBL/GenBank/DDBJ whole genome shotgun (WGS) entry which is preliminary data.</text>
</comment>
<gene>
    <name evidence="1" type="ORF">LCGC14_3100370</name>
</gene>